<dbReference type="SMART" id="SM00028">
    <property type="entry name" value="TPR"/>
    <property type="match status" value="6"/>
</dbReference>
<protein>
    <recommendedName>
        <fullName evidence="6">Tetratricopeptide repeat protein</fullName>
    </recommendedName>
</protein>
<evidence type="ECO:0000256" key="2">
    <source>
        <dbReference type="ARBA" id="ARBA00022803"/>
    </source>
</evidence>
<evidence type="ECO:0000256" key="1">
    <source>
        <dbReference type="ARBA" id="ARBA00022737"/>
    </source>
</evidence>
<proteinExistence type="predicted"/>
<dbReference type="PROSITE" id="PS50005">
    <property type="entry name" value="TPR"/>
    <property type="match status" value="1"/>
</dbReference>
<evidence type="ECO:0008006" key="6">
    <source>
        <dbReference type="Google" id="ProtNLM"/>
    </source>
</evidence>
<dbReference type="PANTHER" id="PTHR45641:SF19">
    <property type="entry name" value="NEPHROCYSTIN-3"/>
    <property type="match status" value="1"/>
</dbReference>
<keyword evidence="2 3" id="KW-0802">TPR repeat</keyword>
<feature type="repeat" description="TPR" evidence="3">
    <location>
        <begin position="56"/>
        <end position="89"/>
    </location>
</feature>
<sequence length="292" mass="34013">MLLQELPRSHQDIPLAYDYIGDLNMRSSNWNEALHNFNLAYEIKKKFFSANHSLIAITLNNIANYYKAIGDYSQAHQYYTKALQCNNDQPTMARIQVNIAAIHANNKKYGEAIDLCIKAREILQQIYPQPYDNIIYVQGILGHCHAQNKEYQIAEDYYVAAFKMSKKILSISHRLRVNCIKALADLYNEREMKQMAIDLCQKNLFLYKKYLPAYHISIAYVLVKLGELYEDDDIRKIASLRRALQYYKNQNGYDSASKYYNRALKIQEKIYPNNHSIILQTQSLIATGQNQT</sequence>
<dbReference type="Pfam" id="PF13181">
    <property type="entry name" value="TPR_8"/>
    <property type="match status" value="1"/>
</dbReference>
<evidence type="ECO:0000313" key="4">
    <source>
        <dbReference type="EMBL" id="CAF1067631.1"/>
    </source>
</evidence>
<dbReference type="PANTHER" id="PTHR45641">
    <property type="entry name" value="TETRATRICOPEPTIDE REPEAT PROTEIN (AFU_ORTHOLOGUE AFUA_6G03870)"/>
    <property type="match status" value="1"/>
</dbReference>
<dbReference type="Gene3D" id="1.25.40.10">
    <property type="entry name" value="Tetratricopeptide repeat domain"/>
    <property type="match status" value="2"/>
</dbReference>
<dbReference type="Proteomes" id="UP000663891">
    <property type="component" value="Unassembled WGS sequence"/>
</dbReference>
<evidence type="ECO:0000256" key="3">
    <source>
        <dbReference type="PROSITE-ProRule" id="PRU00339"/>
    </source>
</evidence>
<gene>
    <name evidence="4" type="ORF">VCS650_LOCUS18298</name>
</gene>
<name>A0A814LNW5_9BILA</name>
<keyword evidence="1" id="KW-0677">Repeat</keyword>
<accession>A0A814LNW5</accession>
<dbReference type="EMBL" id="CAJNON010000174">
    <property type="protein sequence ID" value="CAF1067631.1"/>
    <property type="molecule type" value="Genomic_DNA"/>
</dbReference>
<dbReference type="InterPro" id="IPR011990">
    <property type="entry name" value="TPR-like_helical_dom_sf"/>
</dbReference>
<organism evidence="4 5">
    <name type="scientific">Adineta steineri</name>
    <dbReference type="NCBI Taxonomy" id="433720"/>
    <lineage>
        <taxon>Eukaryota</taxon>
        <taxon>Metazoa</taxon>
        <taxon>Spiralia</taxon>
        <taxon>Gnathifera</taxon>
        <taxon>Rotifera</taxon>
        <taxon>Eurotatoria</taxon>
        <taxon>Bdelloidea</taxon>
        <taxon>Adinetida</taxon>
        <taxon>Adinetidae</taxon>
        <taxon>Adineta</taxon>
    </lineage>
</organism>
<reference evidence="4" key="1">
    <citation type="submission" date="2021-02" db="EMBL/GenBank/DDBJ databases">
        <authorList>
            <person name="Nowell W R."/>
        </authorList>
    </citation>
    <scope>NUCLEOTIDE SEQUENCE</scope>
</reference>
<evidence type="ECO:0000313" key="5">
    <source>
        <dbReference type="Proteomes" id="UP000663891"/>
    </source>
</evidence>
<dbReference type="Pfam" id="PF13424">
    <property type="entry name" value="TPR_12"/>
    <property type="match status" value="1"/>
</dbReference>
<dbReference type="SUPFAM" id="SSF48452">
    <property type="entry name" value="TPR-like"/>
    <property type="match status" value="2"/>
</dbReference>
<dbReference type="InterPro" id="IPR019734">
    <property type="entry name" value="TPR_rpt"/>
</dbReference>
<dbReference type="OrthoDB" id="5986190at2759"/>
<comment type="caution">
    <text evidence="4">The sequence shown here is derived from an EMBL/GenBank/DDBJ whole genome shotgun (WGS) entry which is preliminary data.</text>
</comment>
<dbReference type="AlphaFoldDB" id="A0A814LNW5"/>